<name>R9PMN0_AGAAL</name>
<accession>R9PMN0</accession>
<dbReference type="RefSeq" id="WP_016402414.1">
    <property type="nucleotide sequence ID" value="NZ_BARX01000018.1"/>
</dbReference>
<feature type="signal peptide" evidence="6">
    <location>
        <begin position="1"/>
        <end position="22"/>
    </location>
</feature>
<evidence type="ECO:0000313" key="7">
    <source>
        <dbReference type="EMBL" id="GAD02647.1"/>
    </source>
</evidence>
<dbReference type="GO" id="GO:0045490">
    <property type="term" value="P:pectin catabolic process"/>
    <property type="evidence" value="ECO:0007669"/>
    <property type="project" value="TreeGrafter"/>
</dbReference>
<evidence type="ECO:0000256" key="4">
    <source>
        <dbReference type="ARBA" id="ARBA00022801"/>
    </source>
</evidence>
<dbReference type="EMBL" id="BARX01000018">
    <property type="protein sequence ID" value="GAD02647.1"/>
    <property type="molecule type" value="Genomic_DNA"/>
</dbReference>
<dbReference type="GO" id="GO:0015926">
    <property type="term" value="F:glucosidase activity"/>
    <property type="evidence" value="ECO:0007669"/>
    <property type="project" value="InterPro"/>
</dbReference>
<dbReference type="InterPro" id="IPR011683">
    <property type="entry name" value="Glyco_hydro_53"/>
</dbReference>
<dbReference type="STRING" id="1331007.AALB_2727"/>
<evidence type="ECO:0000256" key="3">
    <source>
        <dbReference type="ARBA" id="ARBA00012556"/>
    </source>
</evidence>
<protein>
    <recommendedName>
        <fullName evidence="3 6">Arabinogalactan endo-beta-1,4-galactanase</fullName>
        <ecNumber evidence="3 6">3.2.1.89</ecNumber>
    </recommendedName>
</protein>
<evidence type="ECO:0000256" key="1">
    <source>
        <dbReference type="ARBA" id="ARBA00001695"/>
    </source>
</evidence>
<organism evidence="7 8">
    <name type="scientific">Agarivorans albus MKT 106</name>
    <dbReference type="NCBI Taxonomy" id="1331007"/>
    <lineage>
        <taxon>Bacteria</taxon>
        <taxon>Pseudomonadati</taxon>
        <taxon>Pseudomonadota</taxon>
        <taxon>Gammaproteobacteria</taxon>
        <taxon>Alteromonadales</taxon>
        <taxon>Alteromonadaceae</taxon>
        <taxon>Agarivorans</taxon>
    </lineage>
</organism>
<dbReference type="Pfam" id="PF07745">
    <property type="entry name" value="Glyco_hydro_53"/>
    <property type="match status" value="1"/>
</dbReference>
<dbReference type="PANTHER" id="PTHR34983:SF1">
    <property type="entry name" value="ARABINOGALACTAN ENDO-BETA-1,4-GALACTANASE A"/>
    <property type="match status" value="1"/>
</dbReference>
<gene>
    <name evidence="7" type="ORF">AALB_2727</name>
</gene>
<dbReference type="InterPro" id="IPR017853">
    <property type="entry name" value="GH"/>
</dbReference>
<comment type="similarity">
    <text evidence="2 6">Belongs to the glycosyl hydrolase 53 family.</text>
</comment>
<evidence type="ECO:0000256" key="5">
    <source>
        <dbReference type="ARBA" id="ARBA00023295"/>
    </source>
</evidence>
<keyword evidence="6" id="KW-0732">Signal</keyword>
<evidence type="ECO:0000256" key="2">
    <source>
        <dbReference type="ARBA" id="ARBA00010687"/>
    </source>
</evidence>
<keyword evidence="8" id="KW-1185">Reference proteome</keyword>
<dbReference type="PANTHER" id="PTHR34983">
    <property type="entry name" value="ARABINOGALACTAN ENDO-BETA-1,4-GALACTANASE A"/>
    <property type="match status" value="1"/>
</dbReference>
<sequence length="104" mass="11432">MNSRVNTALLFMVFIVAGCQSANQPTSSDNNASITAPDLRDNFIRGMDISMLPEIEALGGKYYQNSIEQDLVTILKNHGVNSIRARLWVDPSSSNGEPFGGWQQ</sequence>
<evidence type="ECO:0000256" key="6">
    <source>
        <dbReference type="RuleBase" id="RU361192"/>
    </source>
</evidence>
<dbReference type="Gene3D" id="3.20.20.80">
    <property type="entry name" value="Glycosidases"/>
    <property type="match status" value="1"/>
</dbReference>
<proteinExistence type="inferred from homology"/>
<dbReference type="AlphaFoldDB" id="R9PMN0"/>
<evidence type="ECO:0000313" key="8">
    <source>
        <dbReference type="Proteomes" id="UP000014461"/>
    </source>
</evidence>
<dbReference type="SUPFAM" id="SSF51445">
    <property type="entry name" value="(Trans)glycosidases"/>
    <property type="match status" value="1"/>
</dbReference>
<keyword evidence="5 6" id="KW-0326">Glycosidase</keyword>
<dbReference type="EC" id="3.2.1.89" evidence="3 6"/>
<comment type="catalytic activity">
    <reaction evidence="1 6">
        <text>The enzyme specifically hydrolyzes (1-&gt;4)-beta-D-galactosidic linkages in type I arabinogalactans.</text>
        <dbReference type="EC" id="3.2.1.89"/>
    </reaction>
</comment>
<dbReference type="Proteomes" id="UP000014461">
    <property type="component" value="Unassembled WGS sequence"/>
</dbReference>
<dbReference type="GO" id="GO:0031218">
    <property type="term" value="F:arabinogalactan endo-1,4-beta-galactosidase activity"/>
    <property type="evidence" value="ECO:0007669"/>
    <property type="project" value="UniProtKB-EC"/>
</dbReference>
<feature type="chain" id="PRO_5005146025" description="Arabinogalactan endo-beta-1,4-galactanase" evidence="6">
    <location>
        <begin position="23"/>
        <end position="104"/>
    </location>
</feature>
<comment type="caution">
    <text evidence="7">The sequence shown here is derived from an EMBL/GenBank/DDBJ whole genome shotgun (WGS) entry which is preliminary data.</text>
</comment>
<reference evidence="7" key="1">
    <citation type="journal article" date="2013" name="Genome Announc.">
        <title>Draft Genome Sequence of Agarivorans albus Strain MKT 106T, an Agarolytic Marine Bacterium.</title>
        <authorList>
            <person name="Yasuike M."/>
            <person name="Nakamura Y."/>
            <person name="Kai W."/>
            <person name="Fujiwara A."/>
            <person name="Fukui Y."/>
            <person name="Satomi M."/>
            <person name="Sano M."/>
        </authorList>
    </citation>
    <scope>NUCLEOTIDE SEQUENCE [LARGE SCALE GENOMIC DNA]</scope>
</reference>
<keyword evidence="4 6" id="KW-0378">Hydrolase</keyword>
<dbReference type="PROSITE" id="PS51257">
    <property type="entry name" value="PROKAR_LIPOPROTEIN"/>
    <property type="match status" value="1"/>
</dbReference>